<keyword evidence="1" id="KW-0732">Signal</keyword>
<evidence type="ECO:0000313" key="5">
    <source>
        <dbReference type="Proteomes" id="UP000437862"/>
    </source>
</evidence>
<evidence type="ECO:0000256" key="1">
    <source>
        <dbReference type="SAM" id="SignalP"/>
    </source>
</evidence>
<evidence type="ECO:0000313" key="3">
    <source>
        <dbReference type="EMBL" id="TWI45338.1"/>
    </source>
</evidence>
<reference evidence="2 5" key="3">
    <citation type="submission" date="2019-12" db="EMBL/GenBank/DDBJ databases">
        <title>Draft Genome Sequences of Six Type Strains of the Genus Massilia.</title>
        <authorList>
            <person name="Miess H."/>
            <person name="Frediansyah A."/>
            <person name="Goeker M."/>
            <person name="Gross H."/>
        </authorList>
    </citation>
    <scope>NUCLEOTIDE SEQUENCE [LARGE SCALE GENOMIC DNA]</scope>
    <source>
        <strain evidence="2 5">DSM 26639</strain>
    </source>
</reference>
<feature type="chain" id="PRO_5044617814" evidence="1">
    <location>
        <begin position="27"/>
        <end position="140"/>
    </location>
</feature>
<dbReference type="Pfam" id="PF09912">
    <property type="entry name" value="DUF2141"/>
    <property type="match status" value="1"/>
</dbReference>
<dbReference type="RefSeq" id="WP_145877749.1">
    <property type="nucleotide sequence ID" value="NZ_CP046904.1"/>
</dbReference>
<dbReference type="AlphaFoldDB" id="A0A562PLT5"/>
<evidence type="ECO:0000313" key="4">
    <source>
        <dbReference type="Proteomes" id="UP000315112"/>
    </source>
</evidence>
<reference evidence="3" key="2">
    <citation type="submission" date="2019-07" db="EMBL/GenBank/DDBJ databases">
        <authorList>
            <person name="Whitman W."/>
            <person name="Huntemann M."/>
            <person name="Clum A."/>
            <person name="Pillay M."/>
            <person name="Palaniappan K."/>
            <person name="Varghese N."/>
            <person name="Mikhailova N."/>
            <person name="Stamatis D."/>
            <person name="Reddy T."/>
            <person name="Daum C."/>
            <person name="Shapiro N."/>
            <person name="Ivanova N."/>
            <person name="Kyrpides N."/>
            <person name="Woyke T."/>
        </authorList>
    </citation>
    <scope>NUCLEOTIDE SEQUENCE</scope>
    <source>
        <strain evidence="3">CGMCC 1.10685</strain>
    </source>
</reference>
<keyword evidence="5" id="KW-1185">Reference proteome</keyword>
<dbReference type="OrthoDB" id="9788332at2"/>
<gene>
    <name evidence="2" type="ORF">GO485_19135</name>
    <name evidence="3" type="ORF">IP92_03716</name>
</gene>
<dbReference type="EMBL" id="VLKW01000007">
    <property type="protein sequence ID" value="TWI45338.1"/>
    <property type="molecule type" value="Genomic_DNA"/>
</dbReference>
<dbReference type="EMBL" id="CP046904">
    <property type="protein sequence ID" value="QGZ40975.1"/>
    <property type="molecule type" value="Genomic_DNA"/>
</dbReference>
<reference evidence="3 4" key="1">
    <citation type="journal article" date="2015" name="Stand. Genomic Sci.">
        <title>Genomic Encyclopedia of Bacterial and Archaeal Type Strains, Phase III: the genomes of soil and plant-associated and newly described type strains.</title>
        <authorList>
            <person name="Whitman W.B."/>
            <person name="Woyke T."/>
            <person name="Klenk H.P."/>
            <person name="Zhou Y."/>
            <person name="Lilburn T.G."/>
            <person name="Beck B.J."/>
            <person name="De Vos P."/>
            <person name="Vandamme P."/>
            <person name="Eisen J.A."/>
            <person name="Garrity G."/>
            <person name="Hugenholtz P."/>
            <person name="Kyrpides N.C."/>
        </authorList>
    </citation>
    <scope>NUCLEOTIDE SEQUENCE [LARGE SCALE GENOMIC DNA]</scope>
    <source>
        <strain evidence="3 4">CGMCC 1.10685</strain>
    </source>
</reference>
<proteinExistence type="predicted"/>
<accession>A0A562PLT5</accession>
<dbReference type="Proteomes" id="UP000315112">
    <property type="component" value="Unassembled WGS sequence"/>
</dbReference>
<name>A0A562PLT5_9BURK</name>
<protein>
    <submittedName>
        <fullName evidence="2">DUF2141 domain-containing protein</fullName>
    </submittedName>
    <submittedName>
        <fullName evidence="3">Uncharacterized protein (DUF2141 family)</fullName>
    </submittedName>
</protein>
<dbReference type="Proteomes" id="UP000437862">
    <property type="component" value="Chromosome"/>
</dbReference>
<organism evidence="3 4">
    <name type="scientific">Pseudoduganella flava</name>
    <dbReference type="NCBI Taxonomy" id="871742"/>
    <lineage>
        <taxon>Bacteria</taxon>
        <taxon>Pseudomonadati</taxon>
        <taxon>Pseudomonadota</taxon>
        <taxon>Betaproteobacteria</taxon>
        <taxon>Burkholderiales</taxon>
        <taxon>Oxalobacteraceae</taxon>
        <taxon>Telluria group</taxon>
        <taxon>Pseudoduganella</taxon>
    </lineage>
</organism>
<feature type="signal peptide" evidence="1">
    <location>
        <begin position="1"/>
        <end position="26"/>
    </location>
</feature>
<dbReference type="InterPro" id="IPR018673">
    <property type="entry name" value="DUF2141"/>
</dbReference>
<sequence>MTKFFAPRALLSAAALCCAALQPASAATIEVNVANVAGKGKVSVAVCDREHFLKQCAHNASVPAQAGSTTVTVADVPAGTWAILAYEDANDNGKLDRTLGIPTENWGMSRDAKANFGPPKFDNAAIEVKDDKMVVPIKLH</sequence>
<evidence type="ECO:0000313" key="2">
    <source>
        <dbReference type="EMBL" id="QGZ40975.1"/>
    </source>
</evidence>